<sequence>MAANMLADSRFAGGTLDRLLQT</sequence>
<protein>
    <submittedName>
        <fullName evidence="1">Uncharacterized protein</fullName>
    </submittedName>
</protein>
<evidence type="ECO:0000313" key="2">
    <source>
        <dbReference type="Proteomes" id="UP000006201"/>
    </source>
</evidence>
<proteinExistence type="predicted"/>
<evidence type="ECO:0000313" key="1">
    <source>
        <dbReference type="EMBL" id="EAR28518.1"/>
    </source>
</evidence>
<dbReference type="Proteomes" id="UP000006201">
    <property type="component" value="Unassembled WGS sequence"/>
</dbReference>
<gene>
    <name evidence="1" type="ORF">PTD2_21922</name>
</gene>
<keyword evidence="2" id="KW-1185">Reference proteome</keyword>
<dbReference type="HOGENOM" id="CLU_3424895_0_0_6"/>
<organism evidence="1 2">
    <name type="scientific">Pseudoalteromonas tunicata D2</name>
    <dbReference type="NCBI Taxonomy" id="87626"/>
    <lineage>
        <taxon>Bacteria</taxon>
        <taxon>Pseudomonadati</taxon>
        <taxon>Pseudomonadota</taxon>
        <taxon>Gammaproteobacteria</taxon>
        <taxon>Alteromonadales</taxon>
        <taxon>Pseudoalteromonadaceae</taxon>
        <taxon>Pseudoalteromonas</taxon>
    </lineage>
</organism>
<reference evidence="1 2" key="1">
    <citation type="submission" date="2006-02" db="EMBL/GenBank/DDBJ databases">
        <authorList>
            <person name="Moran M.A."/>
            <person name="Kjelleberg S."/>
            <person name="Egan S."/>
            <person name="Saunders N."/>
            <person name="Thomas T."/>
            <person name="Ferriera S."/>
            <person name="Johnson J."/>
            <person name="Kravitz S."/>
            <person name="Halpern A."/>
            <person name="Remington K."/>
            <person name="Beeson K."/>
            <person name="Tran B."/>
            <person name="Rogers Y.-H."/>
            <person name="Friedman R."/>
            <person name="Venter J.C."/>
        </authorList>
    </citation>
    <scope>NUCLEOTIDE SEQUENCE [LARGE SCALE GENOMIC DNA]</scope>
    <source>
        <strain evidence="1 2">D2</strain>
    </source>
</reference>
<accession>A4CAW0</accession>
<comment type="caution">
    <text evidence="1">The sequence shown here is derived from an EMBL/GenBank/DDBJ whole genome shotgun (WGS) entry which is preliminary data.</text>
</comment>
<name>A4CAW0_9GAMM</name>
<dbReference type="EMBL" id="AAOH01000004">
    <property type="protein sequence ID" value="EAR28518.1"/>
    <property type="molecule type" value="Genomic_DNA"/>
</dbReference>
<dbReference type="AlphaFoldDB" id="A4CAW0"/>